<evidence type="ECO:0000256" key="4">
    <source>
        <dbReference type="ARBA" id="ARBA00023098"/>
    </source>
</evidence>
<dbReference type="PROSITE" id="PS50035">
    <property type="entry name" value="PLD"/>
    <property type="match status" value="1"/>
</dbReference>
<keyword evidence="5" id="KW-0175">Coiled coil</keyword>
<dbReference type="InterPro" id="IPR001736">
    <property type="entry name" value="PLipase_D/transphosphatidylase"/>
</dbReference>
<sequence length="256" mass="27927">IKQAVQKQIKAGRDPGTHGPIYLFVVTNANDDGVGDGTVNTYRMLDALGQANTIPNVAKDERADALTEQRRQLEGKLVAAIDSMPGPHDASARAASRARQQALQQQIAEVDQQIKDNHNGIVPSLDIEGLKVLVCSLVPPDTPAGHAWGYVYVHAKLMIVDDVFTILGSANINTRSMEVDSELNICHEHSGVTRPLRQKLWDIHTGGLGAQKNVADAFKAWTEITNKNKARQQGKLAPYASLVGFMYTGKKRTRTD</sequence>
<organism evidence="7 8">
    <name type="scientific">Dyella monticola</name>
    <dbReference type="NCBI Taxonomy" id="1927958"/>
    <lineage>
        <taxon>Bacteria</taxon>
        <taxon>Pseudomonadati</taxon>
        <taxon>Pseudomonadota</taxon>
        <taxon>Gammaproteobacteria</taxon>
        <taxon>Lysobacterales</taxon>
        <taxon>Rhodanobacteraceae</taxon>
        <taxon>Dyella</taxon>
    </lineage>
</organism>
<evidence type="ECO:0000313" key="8">
    <source>
        <dbReference type="Proteomes" id="UP000254258"/>
    </source>
</evidence>
<proteinExistence type="predicted"/>
<gene>
    <name evidence="7" type="ORF">DWU98_21415</name>
</gene>
<dbReference type="PANTHER" id="PTHR18896:SF76">
    <property type="entry name" value="PHOSPHOLIPASE"/>
    <property type="match status" value="1"/>
</dbReference>
<keyword evidence="4" id="KW-0443">Lipid metabolism</keyword>
<evidence type="ECO:0000313" key="7">
    <source>
        <dbReference type="EMBL" id="RDS78728.1"/>
    </source>
</evidence>
<feature type="domain" description="PLD phosphodiesterase" evidence="6">
    <location>
        <begin position="149"/>
        <end position="176"/>
    </location>
</feature>
<dbReference type="EMBL" id="QRBE01000032">
    <property type="protein sequence ID" value="RDS78728.1"/>
    <property type="molecule type" value="Genomic_DNA"/>
</dbReference>
<reference evidence="7 8" key="1">
    <citation type="submission" date="2018-07" db="EMBL/GenBank/DDBJ databases">
        <title>Dyella monticola sp. nov. and Dyella psychrodurans sp. nov. isolated from monsoon evergreen broad-leaved forest soil of Dinghu Mountain, China.</title>
        <authorList>
            <person name="Gao Z."/>
            <person name="Qiu L."/>
        </authorList>
    </citation>
    <scope>NUCLEOTIDE SEQUENCE [LARGE SCALE GENOMIC DNA]</scope>
    <source>
        <strain evidence="7 8">4G-K06</strain>
    </source>
</reference>
<comment type="catalytic activity">
    <reaction evidence="1">
        <text>a 1,2-diacyl-sn-glycero-3-phosphocholine + H2O = a 1,2-diacyl-sn-glycero-3-phosphate + choline + H(+)</text>
        <dbReference type="Rhea" id="RHEA:14445"/>
        <dbReference type="ChEBI" id="CHEBI:15354"/>
        <dbReference type="ChEBI" id="CHEBI:15377"/>
        <dbReference type="ChEBI" id="CHEBI:15378"/>
        <dbReference type="ChEBI" id="CHEBI:57643"/>
        <dbReference type="ChEBI" id="CHEBI:58608"/>
        <dbReference type="EC" id="3.1.4.4"/>
    </reaction>
</comment>
<feature type="coiled-coil region" evidence="5">
    <location>
        <begin position="56"/>
        <end position="113"/>
    </location>
</feature>
<dbReference type="SMART" id="SM00155">
    <property type="entry name" value="PLDc"/>
    <property type="match status" value="1"/>
</dbReference>
<keyword evidence="3" id="KW-0378">Hydrolase</keyword>
<dbReference type="Proteomes" id="UP000254258">
    <property type="component" value="Unassembled WGS sequence"/>
</dbReference>
<feature type="non-terminal residue" evidence="7">
    <location>
        <position position="1"/>
    </location>
</feature>
<dbReference type="AlphaFoldDB" id="A0A370WRF9"/>
<dbReference type="Gene3D" id="3.30.870.10">
    <property type="entry name" value="Endonuclease Chain A"/>
    <property type="match status" value="1"/>
</dbReference>
<comment type="caution">
    <text evidence="7">The sequence shown here is derived from an EMBL/GenBank/DDBJ whole genome shotgun (WGS) entry which is preliminary data.</text>
</comment>
<evidence type="ECO:0000256" key="3">
    <source>
        <dbReference type="ARBA" id="ARBA00022801"/>
    </source>
</evidence>
<protein>
    <submittedName>
        <fullName evidence="7">Phosphatidylserine/phosphatidylglycerophosphate/ cardiolipin synthase family protein</fullName>
    </submittedName>
</protein>
<evidence type="ECO:0000259" key="6">
    <source>
        <dbReference type="PROSITE" id="PS50035"/>
    </source>
</evidence>
<evidence type="ECO:0000256" key="5">
    <source>
        <dbReference type="SAM" id="Coils"/>
    </source>
</evidence>
<dbReference type="SUPFAM" id="SSF56024">
    <property type="entry name" value="Phospholipase D/nuclease"/>
    <property type="match status" value="1"/>
</dbReference>
<accession>A0A370WRF9</accession>
<dbReference type="InterPro" id="IPR015679">
    <property type="entry name" value="PLipase_D_fam"/>
</dbReference>
<dbReference type="GO" id="GO:0004630">
    <property type="term" value="F:phospholipase D activity"/>
    <property type="evidence" value="ECO:0007669"/>
    <property type="project" value="UniProtKB-EC"/>
</dbReference>
<dbReference type="PANTHER" id="PTHR18896">
    <property type="entry name" value="PHOSPHOLIPASE D"/>
    <property type="match status" value="1"/>
</dbReference>
<dbReference type="Pfam" id="PF13091">
    <property type="entry name" value="PLDc_2"/>
    <property type="match status" value="1"/>
</dbReference>
<name>A0A370WRF9_9GAMM</name>
<evidence type="ECO:0000256" key="2">
    <source>
        <dbReference type="ARBA" id="ARBA00022737"/>
    </source>
</evidence>
<dbReference type="RefSeq" id="WP_230474986.1">
    <property type="nucleotide sequence ID" value="NZ_QRBE01000032.1"/>
</dbReference>
<keyword evidence="2" id="KW-0677">Repeat</keyword>
<dbReference type="GO" id="GO:0009395">
    <property type="term" value="P:phospholipid catabolic process"/>
    <property type="evidence" value="ECO:0007669"/>
    <property type="project" value="TreeGrafter"/>
</dbReference>
<dbReference type="InterPro" id="IPR025202">
    <property type="entry name" value="PLD-like_dom"/>
</dbReference>
<evidence type="ECO:0000256" key="1">
    <source>
        <dbReference type="ARBA" id="ARBA00000798"/>
    </source>
</evidence>
<keyword evidence="8" id="KW-1185">Reference proteome</keyword>